<dbReference type="NCBIfam" id="TIGR00666">
    <property type="entry name" value="PBP4"/>
    <property type="match status" value="1"/>
</dbReference>
<keyword evidence="4" id="KW-0645">Protease</keyword>
<dbReference type="PANTHER" id="PTHR30023">
    <property type="entry name" value="D-ALANYL-D-ALANINE CARBOXYPEPTIDASE"/>
    <property type="match status" value="1"/>
</dbReference>
<keyword evidence="5" id="KW-1185">Reference proteome</keyword>
<gene>
    <name evidence="4" type="ORF">BACT_1144</name>
</gene>
<keyword evidence="2 4" id="KW-0378">Hydrolase</keyword>
<proteinExistence type="inferred from homology"/>
<comment type="similarity">
    <text evidence="1">Belongs to the peptidase S13 family.</text>
</comment>
<evidence type="ECO:0000256" key="3">
    <source>
        <dbReference type="SAM" id="MobiDB-lite"/>
    </source>
</evidence>
<feature type="region of interest" description="Disordered" evidence="3">
    <location>
        <begin position="236"/>
        <end position="261"/>
    </location>
</feature>
<comment type="caution">
    <text evidence="4">The sequence shown here is derived from an EMBL/GenBank/DDBJ whole genome shotgun (WGS) entry which is preliminary data.</text>
</comment>
<dbReference type="PRINTS" id="PR00922">
    <property type="entry name" value="DADACBPTASE3"/>
</dbReference>
<dbReference type="Gene3D" id="3.40.710.10">
    <property type="entry name" value="DD-peptidase/beta-lactamase superfamily"/>
    <property type="match status" value="2"/>
</dbReference>
<reference evidence="4 5" key="1">
    <citation type="submission" date="2014-03" db="EMBL/GenBank/DDBJ databases">
        <title>Genomics of Bifidobacteria.</title>
        <authorList>
            <person name="Ventura M."/>
            <person name="Milani C."/>
            <person name="Lugli G.A."/>
        </authorList>
    </citation>
    <scope>NUCLEOTIDE SEQUENCE [LARGE SCALE GENOMIC DNA]</scope>
    <source>
        <strain evidence="4 5">DSM 22766</strain>
    </source>
</reference>
<dbReference type="EMBL" id="JGYK01000001">
    <property type="protein sequence ID" value="KFI40440.1"/>
    <property type="molecule type" value="Genomic_DNA"/>
</dbReference>
<dbReference type="GO" id="GO:0009002">
    <property type="term" value="F:serine-type D-Ala-D-Ala carboxypeptidase activity"/>
    <property type="evidence" value="ECO:0007669"/>
    <property type="project" value="UniProtKB-EC"/>
</dbReference>
<protein>
    <submittedName>
        <fullName evidence="4">D-alanyl-D-alanine carboxypeptidase/D-alanyl-D-alanine-endopeptidase</fullName>
        <ecNumber evidence="4">3.4.16.4</ecNumber>
    </submittedName>
</protein>
<evidence type="ECO:0000313" key="4">
    <source>
        <dbReference type="EMBL" id="KFI40440.1"/>
    </source>
</evidence>
<accession>A0A086Z1P0</accession>
<dbReference type="PANTHER" id="PTHR30023:SF0">
    <property type="entry name" value="PENICILLIN-SENSITIVE CARBOXYPEPTIDASE A"/>
    <property type="match status" value="1"/>
</dbReference>
<evidence type="ECO:0000313" key="5">
    <source>
        <dbReference type="Proteomes" id="UP000029015"/>
    </source>
</evidence>
<dbReference type="eggNOG" id="COG2027">
    <property type="taxonomic scope" value="Bacteria"/>
</dbReference>
<dbReference type="GO" id="GO:0000270">
    <property type="term" value="P:peptidoglycan metabolic process"/>
    <property type="evidence" value="ECO:0007669"/>
    <property type="project" value="TreeGrafter"/>
</dbReference>
<keyword evidence="4" id="KW-0121">Carboxypeptidase</keyword>
<dbReference type="GO" id="GO:0006508">
    <property type="term" value="P:proteolysis"/>
    <property type="evidence" value="ECO:0007669"/>
    <property type="project" value="InterPro"/>
</dbReference>
<evidence type="ECO:0000256" key="2">
    <source>
        <dbReference type="ARBA" id="ARBA00022801"/>
    </source>
</evidence>
<evidence type="ECO:0000256" key="1">
    <source>
        <dbReference type="ARBA" id="ARBA00006096"/>
    </source>
</evidence>
<dbReference type="Pfam" id="PF02113">
    <property type="entry name" value="Peptidase_S13"/>
    <property type="match status" value="2"/>
</dbReference>
<dbReference type="AlphaFoldDB" id="A0A086Z1P0"/>
<dbReference type="STRING" id="1437605.AB656_04320"/>
<dbReference type="Proteomes" id="UP000029015">
    <property type="component" value="Unassembled WGS sequence"/>
</dbReference>
<dbReference type="InterPro" id="IPR012338">
    <property type="entry name" value="Beta-lactam/transpept-like"/>
</dbReference>
<sequence>MRGPQRHVARTLLAAGLVVVAFAGYVAADIADLVPGPLTRDARPSQGQAAGPAQAWAPARVAGDLETGRGVDAAAAQGVIDTFAATPGLGSDYSVLIADADGTVAAERDQENLRQPASTLKTLTAAAAAGSLDMGSTIPTEAYLSQSAGAGAKLTLKGQGDMLLGPGASDPNHVNGRAGLGTLAQETAQVLKARSISKVSLAYDAGKFGSVRSSQGIEANNPGGVYFTPTSAMAVDEGRQRSPQDRDAAPDAAGVYVPHDQDPEGQAARVFAQRLREQGIDLEGEPSAGQAAQADQPLAQVQSAPLIQIMAYMLRTSDNTLAELFGRLTAIKEGKENSPEGAVQAVGQALEREGIKLEGGAHMADCSGLSPGSQVSVTTLAAVQRLACDGRHGRLAPLVEGLSVAGLVGTAANRGRGPASGLARVKTGSLDQVTAMTGNVSRTRGGLLVFAVIVNNPSDMGAAVKAVDTLLSGLPQL</sequence>
<dbReference type="RefSeq" id="WP_236681844.1">
    <property type="nucleotide sequence ID" value="NZ_CP011786.1"/>
</dbReference>
<dbReference type="EC" id="3.4.16.4" evidence="4"/>
<name>A0A086Z1P0_9BIFI</name>
<dbReference type="InterPro" id="IPR000667">
    <property type="entry name" value="Peptidase_S13"/>
</dbReference>
<feature type="compositionally biased region" description="Basic and acidic residues" evidence="3">
    <location>
        <begin position="236"/>
        <end position="249"/>
    </location>
</feature>
<organism evidence="4 5">
    <name type="scientific">Bifidobacterium actinocoloniiforme DSM 22766</name>
    <dbReference type="NCBI Taxonomy" id="1437605"/>
    <lineage>
        <taxon>Bacteria</taxon>
        <taxon>Bacillati</taxon>
        <taxon>Actinomycetota</taxon>
        <taxon>Actinomycetes</taxon>
        <taxon>Bifidobacteriales</taxon>
        <taxon>Bifidobacteriaceae</taxon>
        <taxon>Bifidobacterium</taxon>
    </lineage>
</organism>
<dbReference type="SUPFAM" id="SSF56601">
    <property type="entry name" value="beta-lactamase/transpeptidase-like"/>
    <property type="match status" value="1"/>
</dbReference>